<gene>
    <name evidence="4" type="ORF">IEQ34_012996</name>
</gene>
<dbReference type="SMART" id="SM00743">
    <property type="entry name" value="Agenet"/>
    <property type="match status" value="2"/>
</dbReference>
<dbReference type="EMBL" id="JAGFBR010000012">
    <property type="protein sequence ID" value="KAH0457681.1"/>
    <property type="molecule type" value="Genomic_DNA"/>
</dbReference>
<dbReference type="InterPro" id="IPR036142">
    <property type="entry name" value="ENT_dom-like_sf"/>
</dbReference>
<name>A0AAV7GM74_DENCH</name>
<dbReference type="AlphaFoldDB" id="A0AAV7GM74"/>
<dbReference type="Gene3D" id="1.10.1240.40">
    <property type="entry name" value="ENT domain"/>
    <property type="match status" value="1"/>
</dbReference>
<keyword evidence="5" id="KW-1185">Reference proteome</keyword>
<evidence type="ECO:0000259" key="3">
    <source>
        <dbReference type="PROSITE" id="PS51138"/>
    </source>
</evidence>
<dbReference type="PANTHER" id="PTHR31917:SF5">
    <property type="entry name" value="OS02G0204500 PROTEIN"/>
    <property type="match status" value="1"/>
</dbReference>
<comment type="caution">
    <text evidence="4">The sequence shown here is derived from an EMBL/GenBank/DDBJ whole genome shotgun (WGS) entry which is preliminary data.</text>
</comment>
<feature type="domain" description="ENT" evidence="3">
    <location>
        <begin position="334"/>
        <end position="398"/>
    </location>
</feature>
<dbReference type="Pfam" id="PF03735">
    <property type="entry name" value="ENT"/>
    <property type="match status" value="1"/>
</dbReference>
<proteinExistence type="predicted"/>
<evidence type="ECO:0000256" key="1">
    <source>
        <dbReference type="ARBA" id="ARBA00004123"/>
    </source>
</evidence>
<evidence type="ECO:0000313" key="5">
    <source>
        <dbReference type="Proteomes" id="UP000775213"/>
    </source>
</evidence>
<dbReference type="GO" id="GO:0005634">
    <property type="term" value="C:nucleus"/>
    <property type="evidence" value="ECO:0007669"/>
    <property type="project" value="UniProtKB-SubCell"/>
</dbReference>
<reference evidence="4 5" key="1">
    <citation type="journal article" date="2021" name="Hortic Res">
        <title>Chromosome-scale assembly of the Dendrobium chrysotoxum genome enhances the understanding of orchid evolution.</title>
        <authorList>
            <person name="Zhang Y."/>
            <person name="Zhang G.Q."/>
            <person name="Zhang D."/>
            <person name="Liu X.D."/>
            <person name="Xu X.Y."/>
            <person name="Sun W.H."/>
            <person name="Yu X."/>
            <person name="Zhu X."/>
            <person name="Wang Z.W."/>
            <person name="Zhao X."/>
            <person name="Zhong W.Y."/>
            <person name="Chen H."/>
            <person name="Yin W.L."/>
            <person name="Huang T."/>
            <person name="Niu S.C."/>
            <person name="Liu Z.J."/>
        </authorList>
    </citation>
    <scope>NUCLEOTIDE SEQUENCE [LARGE SCALE GENOMIC DNA]</scope>
    <source>
        <strain evidence="4">Lindl</strain>
    </source>
</reference>
<dbReference type="Proteomes" id="UP000775213">
    <property type="component" value="Unassembled WGS sequence"/>
</dbReference>
<comment type="subcellular location">
    <subcellularLocation>
        <location evidence="1">Nucleus</location>
    </subcellularLocation>
</comment>
<dbReference type="PROSITE" id="PS51138">
    <property type="entry name" value="ENT"/>
    <property type="match status" value="1"/>
</dbReference>
<keyword evidence="2" id="KW-0539">Nucleus</keyword>
<accession>A0AAV7GM74</accession>
<dbReference type="InterPro" id="IPR008395">
    <property type="entry name" value="Agenet-like_dom"/>
</dbReference>
<dbReference type="InterPro" id="IPR005491">
    <property type="entry name" value="ENT_dom"/>
</dbReference>
<dbReference type="PANTHER" id="PTHR31917">
    <property type="entry name" value="AGENET DOMAIN-CONTAINING PROTEIN-RELATED"/>
    <property type="match status" value="1"/>
</dbReference>
<evidence type="ECO:0000313" key="4">
    <source>
        <dbReference type="EMBL" id="KAH0457681.1"/>
    </source>
</evidence>
<dbReference type="SMART" id="SM01191">
    <property type="entry name" value="ENT"/>
    <property type="match status" value="1"/>
</dbReference>
<dbReference type="Gene3D" id="2.30.30.140">
    <property type="match status" value="1"/>
</dbReference>
<protein>
    <recommendedName>
        <fullName evidence="3">ENT domain-containing protein</fullName>
    </recommendedName>
</protein>
<evidence type="ECO:0000256" key="2">
    <source>
        <dbReference type="ARBA" id="ARBA00023242"/>
    </source>
</evidence>
<organism evidence="4 5">
    <name type="scientific">Dendrobium chrysotoxum</name>
    <name type="common">Orchid</name>
    <dbReference type="NCBI Taxonomy" id="161865"/>
    <lineage>
        <taxon>Eukaryota</taxon>
        <taxon>Viridiplantae</taxon>
        <taxon>Streptophyta</taxon>
        <taxon>Embryophyta</taxon>
        <taxon>Tracheophyta</taxon>
        <taxon>Spermatophyta</taxon>
        <taxon>Magnoliopsida</taxon>
        <taxon>Liliopsida</taxon>
        <taxon>Asparagales</taxon>
        <taxon>Orchidaceae</taxon>
        <taxon>Epidendroideae</taxon>
        <taxon>Malaxideae</taxon>
        <taxon>Dendrobiinae</taxon>
        <taxon>Dendrobium</taxon>
    </lineage>
</organism>
<dbReference type="InterPro" id="IPR014002">
    <property type="entry name" value="Agenet_dom_plant"/>
</dbReference>
<dbReference type="SUPFAM" id="SSF158639">
    <property type="entry name" value="ENT-like"/>
    <property type="match status" value="1"/>
</dbReference>
<dbReference type="Pfam" id="PF05641">
    <property type="entry name" value="Agenet"/>
    <property type="match status" value="1"/>
</dbReference>
<sequence>MRFKKGSKVEVLNKSEDPDGSWWCAEIISGNGHNYYVRYDRHLSDVGSSMERVPRRAIRPCAQSEKGRLDWVPGDIVEVLNNFSWIVAKIIMFSGGEYFSVRLLGSSTELIVHSSCIRLRKCWQDDKWFVFRKDSAKCCDKITNGVSKEKFISNVPQPIDDLFQTKQYISVEDTSQFLARRVKKRARTCSRSLEKCTGTFRKMRAVEKEGFPKGVFEWNSAWEKVDAVTSPRTKFGEKCMHSSLINRKTGTFETNQVVRVSNADSGHCYRLRLEGTDAESISSSVGSCGVNKSPCRSTCDPFNGMGQDMKSHHDLSEASAILGRKKSLTTSAALDQGIHNLELHAYRCTMSAFYASGPMNWEQEALLTDLRRMLHISNDEHLTELKNLVSVQINNFVR</sequence>